<evidence type="ECO:0000313" key="4">
    <source>
        <dbReference type="EMBL" id="SFI46262.1"/>
    </source>
</evidence>
<dbReference type="PANTHER" id="PTHR30383:SF5">
    <property type="entry name" value="SGNH HYDROLASE-TYPE ESTERASE DOMAIN-CONTAINING PROTEIN"/>
    <property type="match status" value="1"/>
</dbReference>
<dbReference type="AlphaFoldDB" id="A0A1I3IEA2"/>
<feature type="coiled-coil region" evidence="1">
    <location>
        <begin position="400"/>
        <end position="434"/>
    </location>
</feature>
<dbReference type="Proteomes" id="UP000199518">
    <property type="component" value="Unassembled WGS sequence"/>
</dbReference>
<accession>A0A1I3IEA2</accession>
<proteinExistence type="predicted"/>
<evidence type="ECO:0000259" key="3">
    <source>
        <dbReference type="Pfam" id="PF13472"/>
    </source>
</evidence>
<dbReference type="CDD" id="cd01834">
    <property type="entry name" value="SGNH_hydrolase_like_2"/>
    <property type="match status" value="1"/>
</dbReference>
<organism evidence="4 5">
    <name type="scientific">Planctomicrobium piriforme</name>
    <dbReference type="NCBI Taxonomy" id="1576369"/>
    <lineage>
        <taxon>Bacteria</taxon>
        <taxon>Pseudomonadati</taxon>
        <taxon>Planctomycetota</taxon>
        <taxon>Planctomycetia</taxon>
        <taxon>Planctomycetales</taxon>
        <taxon>Planctomycetaceae</taxon>
        <taxon>Planctomicrobium</taxon>
    </lineage>
</organism>
<protein>
    <submittedName>
        <fullName evidence="4">Lysophospholipase L1</fullName>
    </submittedName>
</protein>
<keyword evidence="5" id="KW-1185">Reference proteome</keyword>
<dbReference type="PROSITE" id="PS51257">
    <property type="entry name" value="PROKAR_LIPOPROTEIN"/>
    <property type="match status" value="1"/>
</dbReference>
<dbReference type="PANTHER" id="PTHR30383">
    <property type="entry name" value="THIOESTERASE 1/PROTEASE 1/LYSOPHOSPHOLIPASE L1"/>
    <property type="match status" value="1"/>
</dbReference>
<dbReference type="InterPro" id="IPR036514">
    <property type="entry name" value="SGNH_hydro_sf"/>
</dbReference>
<name>A0A1I3IEA2_9PLAN</name>
<feature type="domain" description="SGNH hydrolase-type esterase" evidence="3">
    <location>
        <begin position="47"/>
        <end position="232"/>
    </location>
</feature>
<dbReference type="STRING" id="1576369.SAMN05421753_10985"/>
<dbReference type="Gene3D" id="3.40.50.1110">
    <property type="entry name" value="SGNH hydrolase"/>
    <property type="match status" value="1"/>
</dbReference>
<dbReference type="Pfam" id="PF13472">
    <property type="entry name" value="Lipase_GDSL_2"/>
    <property type="match status" value="1"/>
</dbReference>
<dbReference type="InterPro" id="IPR051532">
    <property type="entry name" value="Ester_Hydrolysis_Enzymes"/>
</dbReference>
<sequence length="456" mass="50414">MMRVLLAAVVMVLSCQSPASAQEAAAPAAPPLKPEKIELQNGDSIVFLGDSITHQRLYTQYVEDYFYTRFPHFRLKIHNAGVSGARAWDALQRFDQDVAAYKPKYVTILLGMNDGSYRPYDETTFQTYRQDMTTLLDQLNGIGAKAIPMTPTMYDSRAKRLYGKPGSSEEFITLYNPVLAFYGSWLREMAQDRGLGFVDMWSPLNNLTLEGRESDAKFTLIKDAIHPDAPGQVVMATAIIHDLELPVLVSKITIDVSPSASGKAVNGTLSDVTGTTSGVAFNFTAKALPWVLPPEAQLGAELTHLGHRFSRESLQVHGLSDGKYTLKINDVDVGTYTAEKLASGIELETNDKTPQYQQALKVAELNKKRNEGPIAQLRGEWSKFQGYARMKKDLAANPANQELAAKVASAEKAMEGLQQRVEQHNAAALQLEDEIFKINQPVQQRYVIEAVEAKGK</sequence>
<feature type="chain" id="PRO_5011481573" evidence="2">
    <location>
        <begin position="22"/>
        <end position="456"/>
    </location>
</feature>
<evidence type="ECO:0000256" key="1">
    <source>
        <dbReference type="SAM" id="Coils"/>
    </source>
</evidence>
<keyword evidence="2" id="KW-0732">Signal</keyword>
<gene>
    <name evidence="4" type="ORF">SAMN05421753_10985</name>
</gene>
<dbReference type="SUPFAM" id="SSF52266">
    <property type="entry name" value="SGNH hydrolase"/>
    <property type="match status" value="1"/>
</dbReference>
<reference evidence="5" key="1">
    <citation type="submission" date="2016-10" db="EMBL/GenBank/DDBJ databases">
        <authorList>
            <person name="Varghese N."/>
            <person name="Submissions S."/>
        </authorList>
    </citation>
    <scope>NUCLEOTIDE SEQUENCE [LARGE SCALE GENOMIC DNA]</scope>
    <source>
        <strain evidence="5">DSM 26348</strain>
    </source>
</reference>
<dbReference type="InterPro" id="IPR013830">
    <property type="entry name" value="SGNH_hydro"/>
</dbReference>
<dbReference type="GO" id="GO:0004622">
    <property type="term" value="F:phosphatidylcholine lysophospholipase activity"/>
    <property type="evidence" value="ECO:0007669"/>
    <property type="project" value="TreeGrafter"/>
</dbReference>
<keyword evidence="1" id="KW-0175">Coiled coil</keyword>
<feature type="signal peptide" evidence="2">
    <location>
        <begin position="1"/>
        <end position="21"/>
    </location>
</feature>
<evidence type="ECO:0000313" key="5">
    <source>
        <dbReference type="Proteomes" id="UP000199518"/>
    </source>
</evidence>
<evidence type="ECO:0000256" key="2">
    <source>
        <dbReference type="SAM" id="SignalP"/>
    </source>
</evidence>
<dbReference type="OrthoDB" id="9794725at2"/>
<dbReference type="RefSeq" id="WP_139228448.1">
    <property type="nucleotide sequence ID" value="NZ_FOQD01000009.1"/>
</dbReference>
<dbReference type="EMBL" id="FOQD01000009">
    <property type="protein sequence ID" value="SFI46262.1"/>
    <property type="molecule type" value="Genomic_DNA"/>
</dbReference>